<evidence type="ECO:0000259" key="6">
    <source>
        <dbReference type="PROSITE" id="PS51085"/>
    </source>
</evidence>
<proteinExistence type="predicted"/>
<dbReference type="GO" id="GO:0051537">
    <property type="term" value="F:2 iron, 2 sulfur cluster binding"/>
    <property type="evidence" value="ECO:0007669"/>
    <property type="project" value="UniProtKB-KW"/>
</dbReference>
<dbReference type="OrthoDB" id="9179439at2"/>
<evidence type="ECO:0000256" key="4">
    <source>
        <dbReference type="ARBA" id="ARBA00023004"/>
    </source>
</evidence>
<dbReference type="Proteomes" id="UP000198866">
    <property type="component" value="Unassembled WGS sequence"/>
</dbReference>
<dbReference type="Gene3D" id="1.10.150.120">
    <property type="entry name" value="[2Fe-2S]-binding domain"/>
    <property type="match status" value="1"/>
</dbReference>
<keyword evidence="5" id="KW-0411">Iron-sulfur</keyword>
<dbReference type="PROSITE" id="PS00197">
    <property type="entry name" value="2FE2S_FER_1"/>
    <property type="match status" value="1"/>
</dbReference>
<evidence type="ECO:0000256" key="3">
    <source>
        <dbReference type="ARBA" id="ARBA00023002"/>
    </source>
</evidence>
<dbReference type="CDD" id="cd00207">
    <property type="entry name" value="fer2"/>
    <property type="match status" value="1"/>
</dbReference>
<dbReference type="InterPro" id="IPR036884">
    <property type="entry name" value="2Fe-2S-bd_dom_sf"/>
</dbReference>
<dbReference type="PANTHER" id="PTHR44379:SF6">
    <property type="entry name" value="BLR6046 PROTEIN"/>
    <property type="match status" value="1"/>
</dbReference>
<keyword evidence="1" id="KW-0001">2Fe-2S</keyword>
<dbReference type="EMBL" id="FNYE01000017">
    <property type="protein sequence ID" value="SEJ74871.1"/>
    <property type="molecule type" value="Genomic_DNA"/>
</dbReference>
<protein>
    <submittedName>
        <fullName evidence="7">Aerobic-type carbon monoxide dehydrogenase, small subunit, CoxS/CutS family</fullName>
    </submittedName>
</protein>
<dbReference type="InterPro" id="IPR006058">
    <property type="entry name" value="2Fe2S_fd_BS"/>
</dbReference>
<dbReference type="GO" id="GO:0046872">
    <property type="term" value="F:metal ion binding"/>
    <property type="evidence" value="ECO:0007669"/>
    <property type="project" value="UniProtKB-KW"/>
</dbReference>
<dbReference type="InterPro" id="IPR036010">
    <property type="entry name" value="2Fe-2S_ferredoxin-like_sf"/>
</dbReference>
<reference evidence="8" key="1">
    <citation type="submission" date="2016-10" db="EMBL/GenBank/DDBJ databases">
        <authorList>
            <person name="Varghese N."/>
            <person name="Submissions S."/>
        </authorList>
    </citation>
    <scope>NUCLEOTIDE SEQUENCE [LARGE SCALE GENOMIC DNA]</scope>
    <source>
        <strain evidence="8">LMG 26031</strain>
    </source>
</reference>
<feature type="domain" description="2Fe-2S ferredoxin-type" evidence="6">
    <location>
        <begin position="1"/>
        <end position="76"/>
    </location>
</feature>
<dbReference type="Gene3D" id="3.10.20.30">
    <property type="match status" value="1"/>
</dbReference>
<keyword evidence="4" id="KW-0408">Iron</keyword>
<evidence type="ECO:0000313" key="8">
    <source>
        <dbReference type="Proteomes" id="UP000198866"/>
    </source>
</evidence>
<dbReference type="Pfam" id="PF01799">
    <property type="entry name" value="Fer2_2"/>
    <property type="match status" value="1"/>
</dbReference>
<evidence type="ECO:0000256" key="1">
    <source>
        <dbReference type="ARBA" id="ARBA00022714"/>
    </source>
</evidence>
<dbReference type="InterPro" id="IPR012675">
    <property type="entry name" value="Beta-grasp_dom_sf"/>
</dbReference>
<evidence type="ECO:0000256" key="5">
    <source>
        <dbReference type="ARBA" id="ARBA00023014"/>
    </source>
</evidence>
<dbReference type="PROSITE" id="PS51085">
    <property type="entry name" value="2FE2S_FER_2"/>
    <property type="match status" value="1"/>
</dbReference>
<dbReference type="InterPro" id="IPR051452">
    <property type="entry name" value="Diverse_Oxidoreductases"/>
</dbReference>
<dbReference type="PANTHER" id="PTHR44379">
    <property type="entry name" value="OXIDOREDUCTASE WITH IRON-SULFUR SUBUNIT"/>
    <property type="match status" value="1"/>
</dbReference>
<keyword evidence="8" id="KW-1185">Reference proteome</keyword>
<gene>
    <name evidence="7" type="ORF">SAMN05192539_101766</name>
</gene>
<dbReference type="GO" id="GO:0016491">
    <property type="term" value="F:oxidoreductase activity"/>
    <property type="evidence" value="ECO:0007669"/>
    <property type="project" value="UniProtKB-KW"/>
</dbReference>
<keyword evidence="3" id="KW-0560">Oxidoreductase</keyword>
<dbReference type="SUPFAM" id="SSF47741">
    <property type="entry name" value="CO dehydrogenase ISP C-domain like"/>
    <property type="match status" value="1"/>
</dbReference>
<dbReference type="InterPro" id="IPR001041">
    <property type="entry name" value="2Fe-2S_ferredoxin-type"/>
</dbReference>
<dbReference type="Pfam" id="PF00111">
    <property type="entry name" value="Fer2"/>
    <property type="match status" value="1"/>
</dbReference>
<name>A0A1H7BAY0_9BURK</name>
<sequence>MITLNVNGVSHTLDVDPSTPLLYVLRNQLQLNGAKFGCGLGQCGACTVSVGGESVFSCLMPVVAVGERPVRTVEGLGTAEHPGRLQQAFIDQQAAQCGYCIAGMIMHAQTLLDRTPHPTDEQIRRHMQPNLCRCGTHMRILAAIREVAAPPSQADDGAKS</sequence>
<accession>A0A1H7BAY0</accession>
<dbReference type="RefSeq" id="WP_090868731.1">
    <property type="nucleotide sequence ID" value="NZ_FNYE01000017.1"/>
</dbReference>
<dbReference type="AlphaFoldDB" id="A0A1H7BAY0"/>
<keyword evidence="2" id="KW-0479">Metal-binding</keyword>
<dbReference type="STRING" id="667676.SAMN05192539_101766"/>
<dbReference type="SUPFAM" id="SSF54292">
    <property type="entry name" value="2Fe-2S ferredoxin-like"/>
    <property type="match status" value="1"/>
</dbReference>
<organism evidence="7 8">
    <name type="scientific">Paraburkholderia diazotrophica</name>
    <dbReference type="NCBI Taxonomy" id="667676"/>
    <lineage>
        <taxon>Bacteria</taxon>
        <taxon>Pseudomonadati</taxon>
        <taxon>Pseudomonadota</taxon>
        <taxon>Betaproteobacteria</taxon>
        <taxon>Burkholderiales</taxon>
        <taxon>Burkholderiaceae</taxon>
        <taxon>Paraburkholderia</taxon>
    </lineage>
</organism>
<dbReference type="InterPro" id="IPR002888">
    <property type="entry name" value="2Fe-2S-bd"/>
</dbReference>
<evidence type="ECO:0000313" key="7">
    <source>
        <dbReference type="EMBL" id="SEJ74871.1"/>
    </source>
</evidence>
<evidence type="ECO:0000256" key="2">
    <source>
        <dbReference type="ARBA" id="ARBA00022723"/>
    </source>
</evidence>